<evidence type="ECO:0000313" key="2">
    <source>
        <dbReference type="EMBL" id="ESQ46995.1"/>
    </source>
</evidence>
<dbReference type="Proteomes" id="UP000030689">
    <property type="component" value="Unassembled WGS sequence"/>
</dbReference>
<dbReference type="InterPro" id="IPR027417">
    <property type="entry name" value="P-loop_NTPase"/>
</dbReference>
<protein>
    <recommendedName>
        <fullName evidence="1">TIR domain-containing protein</fullName>
    </recommendedName>
</protein>
<dbReference type="InterPro" id="IPR035897">
    <property type="entry name" value="Toll_tir_struct_dom_sf"/>
</dbReference>
<dbReference type="PROSITE" id="PS50104">
    <property type="entry name" value="TIR"/>
    <property type="match status" value="1"/>
</dbReference>
<dbReference type="KEGG" id="eus:EUTSA_v10028295mg"/>
<dbReference type="Gramene" id="ESQ46995">
    <property type="protein sequence ID" value="ESQ46995"/>
    <property type="gene ID" value="EUTSA_v10028295mg"/>
</dbReference>
<dbReference type="Gene3D" id="3.40.50.300">
    <property type="entry name" value="P-loop containing nucleotide triphosphate hydrolases"/>
    <property type="match status" value="2"/>
</dbReference>
<dbReference type="GO" id="GO:0007165">
    <property type="term" value="P:signal transduction"/>
    <property type="evidence" value="ECO:0007669"/>
    <property type="project" value="InterPro"/>
</dbReference>
<organism evidence="2 3">
    <name type="scientific">Eutrema salsugineum</name>
    <name type="common">Saltwater cress</name>
    <name type="synonym">Sisymbrium salsugineum</name>
    <dbReference type="NCBI Taxonomy" id="72664"/>
    <lineage>
        <taxon>Eukaryota</taxon>
        <taxon>Viridiplantae</taxon>
        <taxon>Streptophyta</taxon>
        <taxon>Embryophyta</taxon>
        <taxon>Tracheophyta</taxon>
        <taxon>Spermatophyta</taxon>
        <taxon>Magnoliopsida</taxon>
        <taxon>eudicotyledons</taxon>
        <taxon>Gunneridae</taxon>
        <taxon>Pentapetalae</taxon>
        <taxon>rosids</taxon>
        <taxon>malvids</taxon>
        <taxon>Brassicales</taxon>
        <taxon>Brassicaceae</taxon>
        <taxon>Eutremeae</taxon>
        <taxon>Eutrema</taxon>
    </lineage>
</organism>
<sequence>MSSSSSLFAERKVDVFLSFCNTTTSHAIFKEKTRVRPIDKQTLEALEESKVAVVMTSETKLCSVGFLEELIVILEFQERGSLTVIPIFLTAFSFDVEEEIYQEYPENAPSWRIALTKLANIAADSPSLSPSLAGMGQSDFLEQIAHIIDFLCLSSTSNDLNGLVAMDRHLKVVHDLLASQVNKEVSTIGIWGRTGVGKTTLARSLDDDGHEITEARRKNRKVLLIVDNVNNIEQGKWIIEYAKWFAPESRVILISQNKNLLVDAGARDLYEVRSLRYDEALQLFSHFAFKQPYPPSDFEQLAVRAVYLAGF</sequence>
<reference evidence="2 3" key="1">
    <citation type="journal article" date="2013" name="Front. Plant Sci.">
        <title>The Reference Genome of the Halophytic Plant Eutrema salsugineum.</title>
        <authorList>
            <person name="Yang R."/>
            <person name="Jarvis D.E."/>
            <person name="Chen H."/>
            <person name="Beilstein M.A."/>
            <person name="Grimwood J."/>
            <person name="Jenkins J."/>
            <person name="Shu S."/>
            <person name="Prochnik S."/>
            <person name="Xin M."/>
            <person name="Ma C."/>
            <person name="Schmutz J."/>
            <person name="Wing R.A."/>
            <person name="Mitchell-Olds T."/>
            <person name="Schumaker K.S."/>
            <person name="Wang X."/>
        </authorList>
    </citation>
    <scope>NUCLEOTIDE SEQUENCE [LARGE SCALE GENOMIC DNA]</scope>
</reference>
<dbReference type="SUPFAM" id="SSF52540">
    <property type="entry name" value="P-loop containing nucleoside triphosphate hydrolases"/>
    <property type="match status" value="1"/>
</dbReference>
<dbReference type="AlphaFoldDB" id="V4L9E0"/>
<evidence type="ECO:0000259" key="1">
    <source>
        <dbReference type="PROSITE" id="PS50104"/>
    </source>
</evidence>
<accession>V4L9E0</accession>
<dbReference type="GO" id="GO:0006952">
    <property type="term" value="P:defense response"/>
    <property type="evidence" value="ECO:0007669"/>
    <property type="project" value="InterPro"/>
</dbReference>
<evidence type="ECO:0000313" key="3">
    <source>
        <dbReference type="Proteomes" id="UP000030689"/>
    </source>
</evidence>
<proteinExistence type="predicted"/>
<dbReference type="Pfam" id="PF01582">
    <property type="entry name" value="TIR"/>
    <property type="match status" value="1"/>
</dbReference>
<dbReference type="EMBL" id="KI517416">
    <property type="protein sequence ID" value="ESQ46995.1"/>
    <property type="molecule type" value="Genomic_DNA"/>
</dbReference>
<dbReference type="SUPFAM" id="SSF52200">
    <property type="entry name" value="Toll/Interleukin receptor TIR domain"/>
    <property type="match status" value="1"/>
</dbReference>
<feature type="domain" description="TIR" evidence="1">
    <location>
        <begin position="1"/>
        <end position="152"/>
    </location>
</feature>
<keyword evidence="3" id="KW-1185">Reference proteome</keyword>
<name>V4L9E0_EUTSA</name>
<gene>
    <name evidence="2" type="ORF">EUTSA_v10028295mg</name>
</gene>
<dbReference type="PANTHER" id="PTHR11017">
    <property type="entry name" value="LEUCINE-RICH REPEAT-CONTAINING PROTEIN"/>
    <property type="match status" value="1"/>
</dbReference>
<dbReference type="InterPro" id="IPR044974">
    <property type="entry name" value="Disease_R_plants"/>
</dbReference>
<dbReference type="InterPro" id="IPR000157">
    <property type="entry name" value="TIR_dom"/>
</dbReference>
<dbReference type="Gene3D" id="3.40.50.10140">
    <property type="entry name" value="Toll/interleukin-1 receptor homology (TIR) domain"/>
    <property type="match status" value="1"/>
</dbReference>
<dbReference type="PANTHER" id="PTHR11017:SF559">
    <property type="entry name" value="DISEASE RESISTANCE PROTEIN CHL1"/>
    <property type="match status" value="1"/>
</dbReference>